<protein>
    <submittedName>
        <fullName evidence="2">Uncharacterized protein</fullName>
    </submittedName>
</protein>
<keyword evidence="3" id="KW-1185">Reference proteome</keyword>
<evidence type="ECO:0000256" key="1">
    <source>
        <dbReference type="SAM" id="MobiDB-lite"/>
    </source>
</evidence>
<dbReference type="AlphaFoldDB" id="A0AB34G8C6"/>
<name>A0AB34G8C6_ESCRO</name>
<sequence length="136" mass="15244">MGLVAPQHVGSSQTRRVGTTRNQILSKWYEVTFQGFGLDLQVEKVLNTLLQELKTSASKNKETNLSRFMKKFLDEQTRNISYLEYQLNYQKDLEKAAKSEGQPEKAAEASETSGKERTSEGNTASLPTQQVPKSAT</sequence>
<reference evidence="2 3" key="1">
    <citation type="submission" date="2022-11" db="EMBL/GenBank/DDBJ databases">
        <title>Whole genome sequence of Eschrichtius robustus ER-17-0199.</title>
        <authorList>
            <person name="Bruniche-Olsen A."/>
            <person name="Black A.N."/>
            <person name="Fields C.J."/>
            <person name="Walden K."/>
            <person name="Dewoody J.A."/>
        </authorList>
    </citation>
    <scope>NUCLEOTIDE SEQUENCE [LARGE SCALE GENOMIC DNA]</scope>
    <source>
        <strain evidence="2">ER-17-0199</strain>
        <tissue evidence="2">Blubber</tissue>
    </source>
</reference>
<accession>A0AB34G8C6</accession>
<feature type="compositionally biased region" description="Polar residues" evidence="1">
    <location>
        <begin position="120"/>
        <end position="136"/>
    </location>
</feature>
<dbReference type="EMBL" id="JAIQCJ010002531">
    <property type="protein sequence ID" value="KAJ8776009.1"/>
    <property type="molecule type" value="Genomic_DNA"/>
</dbReference>
<gene>
    <name evidence="2" type="ORF">J1605_015943</name>
</gene>
<dbReference type="InterPro" id="IPR009078">
    <property type="entry name" value="Ferritin-like_SF"/>
</dbReference>
<dbReference type="SUPFAM" id="SSF47240">
    <property type="entry name" value="Ferritin-like"/>
    <property type="match status" value="1"/>
</dbReference>
<evidence type="ECO:0000313" key="3">
    <source>
        <dbReference type="Proteomes" id="UP001159641"/>
    </source>
</evidence>
<evidence type="ECO:0000313" key="2">
    <source>
        <dbReference type="EMBL" id="KAJ8776009.1"/>
    </source>
</evidence>
<feature type="compositionally biased region" description="Basic and acidic residues" evidence="1">
    <location>
        <begin position="94"/>
        <end position="119"/>
    </location>
</feature>
<proteinExistence type="predicted"/>
<organism evidence="2 3">
    <name type="scientific">Eschrichtius robustus</name>
    <name type="common">California gray whale</name>
    <name type="synonym">Eschrichtius gibbosus</name>
    <dbReference type="NCBI Taxonomy" id="9764"/>
    <lineage>
        <taxon>Eukaryota</taxon>
        <taxon>Metazoa</taxon>
        <taxon>Chordata</taxon>
        <taxon>Craniata</taxon>
        <taxon>Vertebrata</taxon>
        <taxon>Euteleostomi</taxon>
        <taxon>Mammalia</taxon>
        <taxon>Eutheria</taxon>
        <taxon>Laurasiatheria</taxon>
        <taxon>Artiodactyla</taxon>
        <taxon>Whippomorpha</taxon>
        <taxon>Cetacea</taxon>
        <taxon>Mysticeti</taxon>
        <taxon>Eschrichtiidae</taxon>
        <taxon>Eschrichtius</taxon>
    </lineage>
</organism>
<comment type="caution">
    <text evidence="2">The sequence shown here is derived from an EMBL/GenBank/DDBJ whole genome shotgun (WGS) entry which is preliminary data.</text>
</comment>
<dbReference type="Gene3D" id="1.20.1260.10">
    <property type="match status" value="1"/>
</dbReference>
<feature type="region of interest" description="Disordered" evidence="1">
    <location>
        <begin position="94"/>
        <end position="136"/>
    </location>
</feature>
<dbReference type="InterPro" id="IPR012347">
    <property type="entry name" value="Ferritin-like"/>
</dbReference>
<dbReference type="Proteomes" id="UP001159641">
    <property type="component" value="Unassembled WGS sequence"/>
</dbReference>